<dbReference type="PIRSF" id="PIRSF005902">
    <property type="entry name" value="DNase_TatD"/>
    <property type="match status" value="1"/>
</dbReference>
<dbReference type="PROSITE" id="PS01091">
    <property type="entry name" value="TATD_3"/>
    <property type="match status" value="1"/>
</dbReference>
<dbReference type="Pfam" id="PF01026">
    <property type="entry name" value="TatD_DNase"/>
    <property type="match status" value="1"/>
</dbReference>
<dbReference type="Gene3D" id="3.20.20.140">
    <property type="entry name" value="Metal-dependent hydrolases"/>
    <property type="match status" value="1"/>
</dbReference>
<feature type="binding site" evidence="4">
    <location>
        <position position="204"/>
    </location>
    <ligand>
        <name>a divalent metal cation</name>
        <dbReference type="ChEBI" id="CHEBI:60240"/>
        <label>1</label>
    </ligand>
</feature>
<dbReference type="InterPro" id="IPR032466">
    <property type="entry name" value="Metal_Hydrolase"/>
</dbReference>
<dbReference type="AlphaFoldDB" id="A0A317CJ57"/>
<dbReference type="InterPro" id="IPR018228">
    <property type="entry name" value="DNase_TatD-rel_CS"/>
</dbReference>
<reference evidence="5 6" key="1">
    <citation type="submission" date="2018-05" db="EMBL/GenBank/DDBJ databases">
        <title>Leucothrix arctica sp. nov., isolated from Arctic seawater.</title>
        <authorList>
            <person name="Choi A."/>
            <person name="Baek K."/>
        </authorList>
    </citation>
    <scope>NUCLEOTIDE SEQUENCE [LARGE SCALE GENOMIC DNA]</scope>
    <source>
        <strain evidence="5 6">IMCC9719</strain>
    </source>
</reference>
<name>A0A317CJ57_9GAMM</name>
<keyword evidence="2 4" id="KW-0479">Metal-binding</keyword>
<dbReference type="GO" id="GO:0016788">
    <property type="term" value="F:hydrolase activity, acting on ester bonds"/>
    <property type="evidence" value="ECO:0007669"/>
    <property type="project" value="InterPro"/>
</dbReference>
<feature type="binding site" evidence="4">
    <location>
        <position position="9"/>
    </location>
    <ligand>
        <name>a divalent metal cation</name>
        <dbReference type="ChEBI" id="CHEBI:60240"/>
        <label>1</label>
    </ligand>
</feature>
<gene>
    <name evidence="5" type="ORF">DKT75_10280</name>
</gene>
<comment type="similarity">
    <text evidence="1">Belongs to the metallo-dependent hydrolases superfamily. TatD-type hydrolase family.</text>
</comment>
<dbReference type="InterPro" id="IPR001130">
    <property type="entry name" value="TatD-like"/>
</dbReference>
<evidence type="ECO:0000256" key="1">
    <source>
        <dbReference type="ARBA" id="ARBA00009275"/>
    </source>
</evidence>
<feature type="binding site" evidence="4">
    <location>
        <position position="7"/>
    </location>
    <ligand>
        <name>a divalent metal cation</name>
        <dbReference type="ChEBI" id="CHEBI:60240"/>
        <label>1</label>
    </ligand>
</feature>
<evidence type="ECO:0000256" key="4">
    <source>
        <dbReference type="PIRSR" id="PIRSR005902-1"/>
    </source>
</evidence>
<proteinExistence type="inferred from homology"/>
<feature type="binding site" evidence="4">
    <location>
        <position position="95"/>
    </location>
    <ligand>
        <name>a divalent metal cation</name>
        <dbReference type="ChEBI" id="CHEBI:60240"/>
        <label>1</label>
    </ligand>
</feature>
<keyword evidence="3" id="KW-0378">Hydrolase</keyword>
<dbReference type="EMBL" id="QGKL01000029">
    <property type="protein sequence ID" value="PWQ96362.1"/>
    <property type="molecule type" value="Genomic_DNA"/>
</dbReference>
<dbReference type="RefSeq" id="WP_109823333.1">
    <property type="nucleotide sequence ID" value="NZ_QGKL01000029.1"/>
</dbReference>
<organism evidence="5 6">
    <name type="scientific">Leucothrix arctica</name>
    <dbReference type="NCBI Taxonomy" id="1481894"/>
    <lineage>
        <taxon>Bacteria</taxon>
        <taxon>Pseudomonadati</taxon>
        <taxon>Pseudomonadota</taxon>
        <taxon>Gammaproteobacteria</taxon>
        <taxon>Thiotrichales</taxon>
        <taxon>Thiotrichaceae</taxon>
        <taxon>Leucothrix</taxon>
    </lineage>
</organism>
<dbReference type="GO" id="GO:0005829">
    <property type="term" value="C:cytosol"/>
    <property type="evidence" value="ECO:0007669"/>
    <property type="project" value="TreeGrafter"/>
</dbReference>
<keyword evidence="6" id="KW-1185">Reference proteome</keyword>
<sequence length="256" mass="28528">MRLIDSHCHLDLVAFDSDREVVTQSAATVGVSDIIIPAVEAASWTALARLCQREQSVNLYAAYGLHPMFMDQHTKQHLLDLEQQLSSVQSIAVGECGLDFFIQEHDKSRQLDFFTAQLDLAVQFQLPVIIHSRKSLDYVLKELRIRPSLSGVVHSFSGSLQQAKQLLDLGFYLGFGGPVTYARATKLRALVQTLPLDGLLLETDAPDQPDATHYGLRNESAWIVDIAECFAELRKEPVEYIAEVTTSNAIKVFDLV</sequence>
<feature type="binding site" evidence="4">
    <location>
        <position position="131"/>
    </location>
    <ligand>
        <name>a divalent metal cation</name>
        <dbReference type="ChEBI" id="CHEBI:60240"/>
        <label>2</label>
    </ligand>
</feature>
<evidence type="ECO:0000313" key="5">
    <source>
        <dbReference type="EMBL" id="PWQ96362.1"/>
    </source>
</evidence>
<evidence type="ECO:0000256" key="2">
    <source>
        <dbReference type="ARBA" id="ARBA00022723"/>
    </source>
</evidence>
<dbReference type="SUPFAM" id="SSF51556">
    <property type="entry name" value="Metallo-dependent hydrolases"/>
    <property type="match status" value="1"/>
</dbReference>
<dbReference type="OrthoDB" id="9810005at2"/>
<dbReference type="PROSITE" id="PS01137">
    <property type="entry name" value="TATD_1"/>
    <property type="match status" value="1"/>
</dbReference>
<feature type="binding site" evidence="4">
    <location>
        <position position="154"/>
    </location>
    <ligand>
        <name>a divalent metal cation</name>
        <dbReference type="ChEBI" id="CHEBI:60240"/>
        <label>2</label>
    </ligand>
</feature>
<dbReference type="CDD" id="cd01310">
    <property type="entry name" value="TatD_DNAse"/>
    <property type="match status" value="1"/>
</dbReference>
<comment type="caution">
    <text evidence="5">The sequence shown here is derived from an EMBL/GenBank/DDBJ whole genome shotgun (WGS) entry which is preliminary data.</text>
</comment>
<evidence type="ECO:0000313" key="6">
    <source>
        <dbReference type="Proteomes" id="UP000245506"/>
    </source>
</evidence>
<dbReference type="PANTHER" id="PTHR46124">
    <property type="entry name" value="D-AMINOACYL-TRNA DEACYLASE"/>
    <property type="match status" value="1"/>
</dbReference>
<dbReference type="PANTHER" id="PTHR46124:SF3">
    <property type="entry name" value="HYDROLASE"/>
    <property type="match status" value="1"/>
</dbReference>
<accession>A0A317CJ57</accession>
<dbReference type="GO" id="GO:0046872">
    <property type="term" value="F:metal ion binding"/>
    <property type="evidence" value="ECO:0007669"/>
    <property type="project" value="UniProtKB-KW"/>
</dbReference>
<dbReference type="Proteomes" id="UP000245506">
    <property type="component" value="Unassembled WGS sequence"/>
</dbReference>
<evidence type="ECO:0000256" key="3">
    <source>
        <dbReference type="ARBA" id="ARBA00022801"/>
    </source>
</evidence>
<dbReference type="FunFam" id="3.20.20.140:FF:000005">
    <property type="entry name" value="TatD family hydrolase"/>
    <property type="match status" value="1"/>
</dbReference>
<protein>
    <submittedName>
        <fullName evidence="5">DNAase</fullName>
    </submittedName>
</protein>